<proteinExistence type="predicted"/>
<dbReference type="InterPro" id="IPR014710">
    <property type="entry name" value="RmlC-like_jellyroll"/>
</dbReference>
<sequence length="177" mass="20135">MTSQQPDTGERQPITIDAVPWDMFVDPDDPERPAGPFIRWLVDPASGNRVVQVKSWPGREPDPHWHLSDTLYIVTKGELHIRGEEPYKVGDIRWVRGGFAYGAETSGTEEVEYLFISLGPYDKFDPDEFPPPLGRWDDPSTWVEGYPQVHRRTLLQHDPRRDDSAPCAPADWVGVAD</sequence>
<dbReference type="AlphaFoldDB" id="A0A6J6ZLX0"/>
<reference evidence="3" key="1">
    <citation type="submission" date="2020-05" db="EMBL/GenBank/DDBJ databases">
        <authorList>
            <person name="Chiriac C."/>
            <person name="Salcher M."/>
            <person name="Ghai R."/>
            <person name="Kavagutti S V."/>
        </authorList>
    </citation>
    <scope>NUCLEOTIDE SEQUENCE</scope>
</reference>
<name>A0A6J6ZLX0_9ZZZZ</name>
<accession>A0A6J6ZLX0</accession>
<dbReference type="EMBL" id="CAFABA010000014">
    <property type="protein sequence ID" value="CAB4818297.1"/>
    <property type="molecule type" value="Genomic_DNA"/>
</dbReference>
<organism evidence="3">
    <name type="scientific">freshwater metagenome</name>
    <dbReference type="NCBI Taxonomy" id="449393"/>
    <lineage>
        <taxon>unclassified sequences</taxon>
        <taxon>metagenomes</taxon>
        <taxon>ecological metagenomes</taxon>
    </lineage>
</organism>
<evidence type="ECO:0000313" key="3">
    <source>
        <dbReference type="EMBL" id="CAB4818297.1"/>
    </source>
</evidence>
<evidence type="ECO:0000313" key="2">
    <source>
        <dbReference type="EMBL" id="CAB4742927.1"/>
    </source>
</evidence>
<gene>
    <name evidence="2" type="ORF">UFOPK2754_01305</name>
    <name evidence="3" type="ORF">UFOPK3139_00532</name>
</gene>
<evidence type="ECO:0000256" key="1">
    <source>
        <dbReference type="SAM" id="MobiDB-lite"/>
    </source>
</evidence>
<protein>
    <submittedName>
        <fullName evidence="3">Unannotated protein</fullName>
    </submittedName>
</protein>
<dbReference type="InterPro" id="IPR011051">
    <property type="entry name" value="RmlC_Cupin_sf"/>
</dbReference>
<dbReference type="EMBL" id="CAEZYR010000041">
    <property type="protein sequence ID" value="CAB4742927.1"/>
    <property type="molecule type" value="Genomic_DNA"/>
</dbReference>
<feature type="compositionally biased region" description="Basic and acidic residues" evidence="1">
    <location>
        <begin position="155"/>
        <end position="164"/>
    </location>
</feature>
<feature type="region of interest" description="Disordered" evidence="1">
    <location>
        <begin position="155"/>
        <end position="177"/>
    </location>
</feature>
<dbReference type="Gene3D" id="2.60.120.10">
    <property type="entry name" value="Jelly Rolls"/>
    <property type="match status" value="1"/>
</dbReference>
<dbReference type="SUPFAM" id="SSF51182">
    <property type="entry name" value="RmlC-like cupins"/>
    <property type="match status" value="1"/>
</dbReference>